<organism evidence="6 7">
    <name type="scientific">Corynebacterium renale</name>
    <dbReference type="NCBI Taxonomy" id="1724"/>
    <lineage>
        <taxon>Bacteria</taxon>
        <taxon>Bacillati</taxon>
        <taxon>Actinomycetota</taxon>
        <taxon>Actinomycetes</taxon>
        <taxon>Mycobacteriales</taxon>
        <taxon>Corynebacteriaceae</taxon>
        <taxon>Corynebacterium</taxon>
    </lineage>
</organism>
<dbReference type="GO" id="GO:0050797">
    <property type="term" value="F:thymidylate synthase (FAD) activity"/>
    <property type="evidence" value="ECO:0007669"/>
    <property type="project" value="InterPro"/>
</dbReference>
<dbReference type="AlphaFoldDB" id="A0A2A9DPM1"/>
<accession>A0A2A9DPM1</accession>
<sequence length="239" mass="26561">MARVEKLSVELIGWTHVAIPPHTAWQPKGTTTMETMVEFAGRVAHRAVENPEAVPAHMRSQESFVRTVLEMRRTELLEHASATMWIRGLSWAASHTLLKNRAFSITQPSLTETEQQATVPETVLHDDHLDSLVLGAADDAAFAAHELTGALNHNRSADTNPVLHNIRAQQASRLVQPQGMATQIVMTGTLHAWREFCADAEASYNDKEIVALAEKVSDLLHEHAPHVFPNVKDEPHIFE</sequence>
<evidence type="ECO:0000256" key="1">
    <source>
        <dbReference type="ARBA" id="ARBA00022603"/>
    </source>
</evidence>
<keyword evidence="2" id="KW-0285">Flavoprotein</keyword>
<dbReference type="Gene3D" id="3.30.1360.170">
    <property type="match status" value="1"/>
</dbReference>
<gene>
    <name evidence="6" type="ORF">ATK06_1644</name>
</gene>
<dbReference type="InterPro" id="IPR036098">
    <property type="entry name" value="Thymidylate_synthase_ThyX_sf"/>
</dbReference>
<evidence type="ECO:0000256" key="4">
    <source>
        <dbReference type="ARBA" id="ARBA00022827"/>
    </source>
</evidence>
<dbReference type="GO" id="GO:0032259">
    <property type="term" value="P:methylation"/>
    <property type="evidence" value="ECO:0007669"/>
    <property type="project" value="UniProtKB-KW"/>
</dbReference>
<evidence type="ECO:0000256" key="2">
    <source>
        <dbReference type="ARBA" id="ARBA00022630"/>
    </source>
</evidence>
<evidence type="ECO:0000256" key="3">
    <source>
        <dbReference type="ARBA" id="ARBA00022727"/>
    </source>
</evidence>
<protein>
    <submittedName>
        <fullName evidence="6">Thymidylate synthase (FAD)</fullName>
    </submittedName>
</protein>
<keyword evidence="7" id="KW-1185">Reference proteome</keyword>
<evidence type="ECO:0000256" key="5">
    <source>
        <dbReference type="ARBA" id="ARBA00022857"/>
    </source>
</evidence>
<dbReference type="Pfam" id="PF02511">
    <property type="entry name" value="Thy1"/>
    <property type="match status" value="1"/>
</dbReference>
<reference evidence="6 7" key="1">
    <citation type="submission" date="2017-10" db="EMBL/GenBank/DDBJ databases">
        <title>Sequencing the genomes of 1000 actinobacteria strains.</title>
        <authorList>
            <person name="Klenk H.-P."/>
        </authorList>
    </citation>
    <scope>NUCLEOTIDE SEQUENCE [LARGE SCALE GENOMIC DNA]</scope>
    <source>
        <strain evidence="6 7">DSM 20688</strain>
    </source>
</reference>
<keyword evidence="5" id="KW-0521">NADP</keyword>
<dbReference type="GO" id="GO:0006231">
    <property type="term" value="P:dTMP biosynthetic process"/>
    <property type="evidence" value="ECO:0007669"/>
    <property type="project" value="InterPro"/>
</dbReference>
<dbReference type="RefSeq" id="WP_048379226.1">
    <property type="nucleotide sequence ID" value="NZ_LDYE01000003.1"/>
</dbReference>
<comment type="caution">
    <text evidence="6">The sequence shown here is derived from an EMBL/GenBank/DDBJ whole genome shotgun (WGS) entry which is preliminary data.</text>
</comment>
<dbReference type="EMBL" id="PDJF01000001">
    <property type="protein sequence ID" value="PFG28533.1"/>
    <property type="molecule type" value="Genomic_DNA"/>
</dbReference>
<evidence type="ECO:0000313" key="7">
    <source>
        <dbReference type="Proteomes" id="UP000221653"/>
    </source>
</evidence>
<keyword evidence="3" id="KW-0545">Nucleotide biosynthesis</keyword>
<evidence type="ECO:0000313" key="6">
    <source>
        <dbReference type="EMBL" id="PFG28533.1"/>
    </source>
</evidence>
<dbReference type="Proteomes" id="UP000221653">
    <property type="component" value="Unassembled WGS sequence"/>
</dbReference>
<keyword evidence="4" id="KW-0274">FAD</keyword>
<dbReference type="InterPro" id="IPR003669">
    <property type="entry name" value="Thymidylate_synthase_ThyX"/>
</dbReference>
<keyword evidence="1" id="KW-0808">Transferase</keyword>
<dbReference type="STRING" id="1724.GCA_001044175_01044"/>
<dbReference type="PROSITE" id="PS51331">
    <property type="entry name" value="THYX"/>
    <property type="match status" value="1"/>
</dbReference>
<dbReference type="SUPFAM" id="SSF69796">
    <property type="entry name" value="Thymidylate synthase-complementing protein Thy1"/>
    <property type="match status" value="1"/>
</dbReference>
<keyword evidence="1" id="KW-0489">Methyltransferase</keyword>
<proteinExistence type="predicted"/>
<dbReference type="OrthoDB" id="9780625at2"/>
<dbReference type="GO" id="GO:0050660">
    <property type="term" value="F:flavin adenine dinucleotide binding"/>
    <property type="evidence" value="ECO:0007669"/>
    <property type="project" value="InterPro"/>
</dbReference>
<name>A0A2A9DPM1_9CORY</name>